<sequence length="594" mass="63445">MRSLTELWFPFLFGLALTVFLTAGLRRLLLHLEWIDLPTPDRWHRRPVARPGGPAIVAAIFAGLVVFVPRPWALPVWGMLAGGLVIFVVGLVDDLVELSNPLKLTLLIIAAAVPVLFGVTFKALPPVVGAPLAMAWILGLTNAVNWLDNMDGLAAGISAIAAGTLTILSIGFGDPATALAAALVAGTCVGFLFFNVSPAQVFMGDSGSGFLGLTLAVLALAGPAQHAADISLALVVPVMILSIPIFDTAVVTLARVFSGRRLFQGGADHPSHRLVVLGLSERQAVLALWGFSALSAAAALIASELGAWTGLVLGGVLVCGFTALGLVVMRVRVYREAAVPSGTAGVVLAQLIDKRILLAIVLDFILICVAYISAHLLRFEGVIPPGFVPIISQTLPVMIAIKLGLFYVLGIYRREWRDTGLLDLLTLLRASVVASLVCVAVLFLWTGLRGYSRAVFVLDWGLTYGLLAGMRVSVRTLEEYFASLRIRGRRVLIFGAGRGGILLLQELRTNPSLSYHPVGFVDDDRAKQGTMVRGLRVLGTRHGIPALVTEHRIEEVLVAAPSLTAEEIDRIALLCREAGVPWRVARPLLDPIET</sequence>
<keyword evidence="7" id="KW-0479">Metal-binding</keyword>
<keyword evidence="6 8" id="KW-0472">Membrane</keyword>
<dbReference type="EMBL" id="VBAO01000134">
    <property type="protein sequence ID" value="TMI82269.1"/>
    <property type="molecule type" value="Genomic_DNA"/>
</dbReference>
<dbReference type="GO" id="GO:0005886">
    <property type="term" value="C:plasma membrane"/>
    <property type="evidence" value="ECO:0007669"/>
    <property type="project" value="UniProtKB-SubCell"/>
</dbReference>
<protein>
    <recommendedName>
        <fullName evidence="11">Glycosyl transferase</fullName>
    </recommendedName>
</protein>
<evidence type="ECO:0000256" key="3">
    <source>
        <dbReference type="ARBA" id="ARBA00022679"/>
    </source>
</evidence>
<dbReference type="GO" id="GO:0071555">
    <property type="term" value="P:cell wall organization"/>
    <property type="evidence" value="ECO:0007669"/>
    <property type="project" value="TreeGrafter"/>
</dbReference>
<feature type="transmembrane region" description="Helical" evidence="8">
    <location>
        <begin position="48"/>
        <end position="68"/>
    </location>
</feature>
<dbReference type="Pfam" id="PF00953">
    <property type="entry name" value="Glycos_transf_4"/>
    <property type="match status" value="1"/>
</dbReference>
<feature type="transmembrane region" description="Helical" evidence="8">
    <location>
        <begin position="308"/>
        <end position="328"/>
    </location>
</feature>
<dbReference type="Gene3D" id="3.40.50.720">
    <property type="entry name" value="NAD(P)-binding Rossmann-like Domain"/>
    <property type="match status" value="1"/>
</dbReference>
<feature type="binding site" evidence="7">
    <location>
        <position position="205"/>
    </location>
    <ligand>
        <name>Mg(2+)</name>
        <dbReference type="ChEBI" id="CHEBI:18420"/>
    </ligand>
</feature>
<evidence type="ECO:0008006" key="11">
    <source>
        <dbReference type="Google" id="ProtNLM"/>
    </source>
</evidence>
<dbReference type="PANTHER" id="PTHR22926">
    <property type="entry name" value="PHOSPHO-N-ACETYLMURAMOYL-PENTAPEPTIDE-TRANSFERASE"/>
    <property type="match status" value="1"/>
</dbReference>
<gene>
    <name evidence="9" type="ORF">E6H04_05065</name>
</gene>
<dbReference type="GO" id="GO:0009103">
    <property type="term" value="P:lipopolysaccharide biosynthetic process"/>
    <property type="evidence" value="ECO:0007669"/>
    <property type="project" value="TreeGrafter"/>
</dbReference>
<evidence type="ECO:0000256" key="4">
    <source>
        <dbReference type="ARBA" id="ARBA00022692"/>
    </source>
</evidence>
<dbReference type="AlphaFoldDB" id="A0A537JFF6"/>
<feature type="transmembrane region" description="Helical" evidence="8">
    <location>
        <begin position="421"/>
        <end position="445"/>
    </location>
</feature>
<dbReference type="InterPro" id="IPR000715">
    <property type="entry name" value="Glycosyl_transferase_4"/>
</dbReference>
<evidence type="ECO:0000256" key="2">
    <source>
        <dbReference type="ARBA" id="ARBA00022475"/>
    </source>
</evidence>
<dbReference type="GO" id="GO:0016780">
    <property type="term" value="F:phosphotransferase activity, for other substituted phosphate groups"/>
    <property type="evidence" value="ECO:0007669"/>
    <property type="project" value="InterPro"/>
</dbReference>
<evidence type="ECO:0000256" key="8">
    <source>
        <dbReference type="SAM" id="Phobius"/>
    </source>
</evidence>
<name>A0A537JFF6_9BACT</name>
<accession>A0A537JFF6</accession>
<feature type="binding site" evidence="7">
    <location>
        <position position="145"/>
    </location>
    <ligand>
        <name>Mg(2+)</name>
        <dbReference type="ChEBI" id="CHEBI:18420"/>
    </ligand>
</feature>
<dbReference type="Proteomes" id="UP000320048">
    <property type="component" value="Unassembled WGS sequence"/>
</dbReference>
<feature type="transmembrane region" description="Helical" evidence="8">
    <location>
        <begin position="153"/>
        <end position="172"/>
    </location>
</feature>
<feature type="transmembrane region" description="Helical" evidence="8">
    <location>
        <begin position="178"/>
        <end position="196"/>
    </location>
</feature>
<dbReference type="SUPFAM" id="SSF51735">
    <property type="entry name" value="NAD(P)-binding Rossmann-fold domains"/>
    <property type="match status" value="1"/>
</dbReference>
<proteinExistence type="predicted"/>
<dbReference type="GO" id="GO:0044038">
    <property type="term" value="P:cell wall macromolecule biosynthetic process"/>
    <property type="evidence" value="ECO:0007669"/>
    <property type="project" value="TreeGrafter"/>
</dbReference>
<evidence type="ECO:0000256" key="7">
    <source>
        <dbReference type="PIRSR" id="PIRSR600715-1"/>
    </source>
</evidence>
<keyword evidence="7" id="KW-0460">Magnesium</keyword>
<dbReference type="InterPro" id="IPR036291">
    <property type="entry name" value="NAD(P)-bd_dom_sf"/>
</dbReference>
<evidence type="ECO:0000313" key="9">
    <source>
        <dbReference type="EMBL" id="TMI82269.1"/>
    </source>
</evidence>
<comment type="cofactor">
    <cofactor evidence="7">
        <name>Mg(2+)</name>
        <dbReference type="ChEBI" id="CHEBI:18420"/>
    </cofactor>
</comment>
<dbReference type="Pfam" id="PF13727">
    <property type="entry name" value="CoA_binding_3"/>
    <property type="match status" value="1"/>
</dbReference>
<feature type="transmembrane region" description="Helical" evidence="8">
    <location>
        <begin position="356"/>
        <end position="374"/>
    </location>
</feature>
<feature type="transmembrane region" description="Helical" evidence="8">
    <location>
        <begin position="7"/>
        <end position="28"/>
    </location>
</feature>
<feature type="transmembrane region" description="Helical" evidence="8">
    <location>
        <begin position="386"/>
        <end position="409"/>
    </location>
</feature>
<dbReference type="PANTHER" id="PTHR22926:SF3">
    <property type="entry name" value="UNDECAPRENYL-PHOSPHATE ALPHA-N-ACETYLGLUCOSAMINYL 1-PHOSPHATE TRANSFERASE"/>
    <property type="match status" value="1"/>
</dbReference>
<comment type="caution">
    <text evidence="9">The sequence shown here is derived from an EMBL/GenBank/DDBJ whole genome shotgun (WGS) entry which is preliminary data.</text>
</comment>
<feature type="transmembrane region" description="Helical" evidence="8">
    <location>
        <begin position="104"/>
        <end position="121"/>
    </location>
</feature>
<evidence type="ECO:0000256" key="5">
    <source>
        <dbReference type="ARBA" id="ARBA00022989"/>
    </source>
</evidence>
<feature type="transmembrane region" description="Helical" evidence="8">
    <location>
        <begin position="74"/>
        <end position="92"/>
    </location>
</feature>
<dbReference type="GO" id="GO:0046872">
    <property type="term" value="F:metal ion binding"/>
    <property type="evidence" value="ECO:0007669"/>
    <property type="project" value="UniProtKB-KW"/>
</dbReference>
<organism evidence="9 10">
    <name type="scientific">Candidatus Segetimicrobium genomatis</name>
    <dbReference type="NCBI Taxonomy" id="2569760"/>
    <lineage>
        <taxon>Bacteria</taxon>
        <taxon>Bacillati</taxon>
        <taxon>Candidatus Sysuimicrobiota</taxon>
        <taxon>Candidatus Sysuimicrobiia</taxon>
        <taxon>Candidatus Sysuimicrobiales</taxon>
        <taxon>Candidatus Segetimicrobiaceae</taxon>
        <taxon>Candidatus Segetimicrobium</taxon>
    </lineage>
</organism>
<keyword evidence="5 8" id="KW-1133">Transmembrane helix</keyword>
<evidence type="ECO:0000313" key="10">
    <source>
        <dbReference type="Proteomes" id="UP000320048"/>
    </source>
</evidence>
<evidence type="ECO:0000256" key="6">
    <source>
        <dbReference type="ARBA" id="ARBA00023136"/>
    </source>
</evidence>
<evidence type="ECO:0000256" key="1">
    <source>
        <dbReference type="ARBA" id="ARBA00004651"/>
    </source>
</evidence>
<dbReference type="CDD" id="cd06853">
    <property type="entry name" value="GT_WecA_like"/>
    <property type="match status" value="1"/>
</dbReference>
<keyword evidence="2" id="KW-1003">Cell membrane</keyword>
<keyword evidence="3" id="KW-0808">Transferase</keyword>
<feature type="transmembrane region" description="Helical" evidence="8">
    <location>
        <begin position="284"/>
        <end position="302"/>
    </location>
</feature>
<feature type="transmembrane region" description="Helical" evidence="8">
    <location>
        <begin position="208"/>
        <end position="224"/>
    </location>
</feature>
<comment type="subcellular location">
    <subcellularLocation>
        <location evidence="1">Cell membrane</location>
        <topology evidence="1">Multi-pass membrane protein</topology>
    </subcellularLocation>
</comment>
<feature type="transmembrane region" description="Helical" evidence="8">
    <location>
        <begin position="230"/>
        <end position="254"/>
    </location>
</feature>
<reference evidence="9 10" key="1">
    <citation type="journal article" date="2019" name="Nat. Microbiol.">
        <title>Mediterranean grassland soil C-N compound turnover is dependent on rainfall and depth, and is mediated by genomically divergent microorganisms.</title>
        <authorList>
            <person name="Diamond S."/>
            <person name="Andeer P.F."/>
            <person name="Li Z."/>
            <person name="Crits-Christoph A."/>
            <person name="Burstein D."/>
            <person name="Anantharaman K."/>
            <person name="Lane K.R."/>
            <person name="Thomas B.C."/>
            <person name="Pan C."/>
            <person name="Northen T.R."/>
            <person name="Banfield J.F."/>
        </authorList>
    </citation>
    <scope>NUCLEOTIDE SEQUENCE [LARGE SCALE GENOMIC DNA]</scope>
    <source>
        <strain evidence="9">NP_7</strain>
    </source>
</reference>
<keyword evidence="4 8" id="KW-0812">Transmembrane</keyword>